<dbReference type="EMBL" id="BQKK01000002">
    <property type="protein sequence ID" value="GJN42741.1"/>
    <property type="molecule type" value="Genomic_DNA"/>
</dbReference>
<evidence type="ECO:0000313" key="6">
    <source>
        <dbReference type="Proteomes" id="UP001054925"/>
    </source>
</evidence>
<name>A0AAV5G6V2_CORAM</name>
<comment type="caution">
    <text evidence="5">The sequence shown here is derived from an EMBL/GenBank/DDBJ whole genome shotgun (WGS) entry which is preliminary data.</text>
</comment>
<sequence length="231" mass="25614">MHGVRYSGTMPLSKLQATARVGDQAYDALHTAIVTGEYEAGRRLQIRDLAADLGISVMPVREAIKRLEEVGLVETQPYRGAIVKELSRSELLQIYAVRGLLEIEAARLGAAHVQPEDIAKLHELYTQLREAIEHNDVIEYLNLDEEMLTIVYSASGNVVLMEQIRSLWDRCRIFKIMGARGDLSADIIAKLLEYQPALIEAVENGDSEAAAKVTEASIESATQRITIALEK</sequence>
<reference evidence="5" key="1">
    <citation type="submission" date="2021-12" db="EMBL/GenBank/DDBJ databases">
        <title>Draft genome sequence of Corynebacterium ammoniagenes strain T-723.</title>
        <authorList>
            <person name="Matsuzawa M."/>
            <person name="Hiratani M."/>
            <person name="Abe I."/>
            <person name="Tsuji Y."/>
            <person name="Nakamura J."/>
        </authorList>
    </citation>
    <scope>NUCLEOTIDE SEQUENCE</scope>
    <source>
        <strain evidence="5">T-723</strain>
    </source>
</reference>
<dbReference type="SMART" id="SM00895">
    <property type="entry name" value="FCD"/>
    <property type="match status" value="1"/>
</dbReference>
<dbReference type="SUPFAM" id="SSF48008">
    <property type="entry name" value="GntR ligand-binding domain-like"/>
    <property type="match status" value="1"/>
</dbReference>
<evidence type="ECO:0000313" key="5">
    <source>
        <dbReference type="EMBL" id="GJN42741.1"/>
    </source>
</evidence>
<evidence type="ECO:0000256" key="3">
    <source>
        <dbReference type="ARBA" id="ARBA00023163"/>
    </source>
</evidence>
<dbReference type="InterPro" id="IPR036388">
    <property type="entry name" value="WH-like_DNA-bd_sf"/>
</dbReference>
<dbReference type="InterPro" id="IPR000524">
    <property type="entry name" value="Tscrpt_reg_HTH_GntR"/>
</dbReference>
<dbReference type="InterPro" id="IPR008920">
    <property type="entry name" value="TF_FadR/GntR_C"/>
</dbReference>
<accession>A0AAV5G6V2</accession>
<dbReference type="CDD" id="cd07377">
    <property type="entry name" value="WHTH_GntR"/>
    <property type="match status" value="1"/>
</dbReference>
<dbReference type="Gene3D" id="1.20.120.530">
    <property type="entry name" value="GntR ligand-binding domain-like"/>
    <property type="match status" value="1"/>
</dbReference>
<dbReference type="PROSITE" id="PS50949">
    <property type="entry name" value="HTH_GNTR"/>
    <property type="match status" value="1"/>
</dbReference>
<keyword evidence="2" id="KW-0238">DNA-binding</keyword>
<dbReference type="InterPro" id="IPR000485">
    <property type="entry name" value="AsnC-type_HTH_dom"/>
</dbReference>
<dbReference type="PRINTS" id="PR00033">
    <property type="entry name" value="HTHASNC"/>
</dbReference>
<keyword evidence="3" id="KW-0804">Transcription</keyword>
<protein>
    <submittedName>
        <fullName evidence="5">GntR family transcriptional regulator</fullName>
    </submittedName>
</protein>
<dbReference type="Pfam" id="PF00392">
    <property type="entry name" value="GntR"/>
    <property type="match status" value="1"/>
</dbReference>
<dbReference type="SMART" id="SM00345">
    <property type="entry name" value="HTH_GNTR"/>
    <property type="match status" value="1"/>
</dbReference>
<dbReference type="PANTHER" id="PTHR43537">
    <property type="entry name" value="TRANSCRIPTIONAL REGULATOR, GNTR FAMILY"/>
    <property type="match status" value="1"/>
</dbReference>
<dbReference type="Proteomes" id="UP001054925">
    <property type="component" value="Unassembled WGS sequence"/>
</dbReference>
<dbReference type="GO" id="GO:0003700">
    <property type="term" value="F:DNA-binding transcription factor activity"/>
    <property type="evidence" value="ECO:0007669"/>
    <property type="project" value="InterPro"/>
</dbReference>
<organism evidence="5 6">
    <name type="scientific">Corynebacterium ammoniagenes</name>
    <name type="common">Brevibacterium ammoniagenes</name>
    <dbReference type="NCBI Taxonomy" id="1697"/>
    <lineage>
        <taxon>Bacteria</taxon>
        <taxon>Bacillati</taxon>
        <taxon>Actinomycetota</taxon>
        <taxon>Actinomycetes</taxon>
        <taxon>Mycobacteriales</taxon>
        <taxon>Corynebacteriaceae</taxon>
        <taxon>Corynebacterium</taxon>
    </lineage>
</organism>
<dbReference type="InterPro" id="IPR036390">
    <property type="entry name" value="WH_DNA-bd_sf"/>
</dbReference>
<gene>
    <name evidence="5" type="ORF">CAT723_12200</name>
</gene>
<feature type="domain" description="HTH gntR-type" evidence="4">
    <location>
        <begin position="19"/>
        <end position="86"/>
    </location>
</feature>
<dbReference type="InterPro" id="IPR011711">
    <property type="entry name" value="GntR_C"/>
</dbReference>
<dbReference type="SUPFAM" id="SSF46785">
    <property type="entry name" value="Winged helix' DNA-binding domain"/>
    <property type="match status" value="1"/>
</dbReference>
<dbReference type="AlphaFoldDB" id="A0AAV5G6V2"/>
<evidence type="ECO:0000256" key="2">
    <source>
        <dbReference type="ARBA" id="ARBA00023125"/>
    </source>
</evidence>
<dbReference type="GO" id="GO:0043565">
    <property type="term" value="F:sequence-specific DNA binding"/>
    <property type="evidence" value="ECO:0007669"/>
    <property type="project" value="InterPro"/>
</dbReference>
<evidence type="ECO:0000256" key="1">
    <source>
        <dbReference type="ARBA" id="ARBA00023015"/>
    </source>
</evidence>
<keyword evidence="1" id="KW-0805">Transcription regulation</keyword>
<dbReference type="Pfam" id="PF07729">
    <property type="entry name" value="FCD"/>
    <property type="match status" value="1"/>
</dbReference>
<dbReference type="Gene3D" id="1.10.10.10">
    <property type="entry name" value="Winged helix-like DNA-binding domain superfamily/Winged helix DNA-binding domain"/>
    <property type="match status" value="1"/>
</dbReference>
<dbReference type="PANTHER" id="PTHR43537:SF24">
    <property type="entry name" value="GLUCONATE OPERON TRANSCRIPTIONAL REPRESSOR"/>
    <property type="match status" value="1"/>
</dbReference>
<proteinExistence type="predicted"/>
<evidence type="ECO:0000259" key="4">
    <source>
        <dbReference type="PROSITE" id="PS50949"/>
    </source>
</evidence>